<organism evidence="3 4">
    <name type="scientific">Actinoplanes octamycinicus</name>
    <dbReference type="NCBI Taxonomy" id="135948"/>
    <lineage>
        <taxon>Bacteria</taxon>
        <taxon>Bacillati</taxon>
        <taxon>Actinomycetota</taxon>
        <taxon>Actinomycetes</taxon>
        <taxon>Micromonosporales</taxon>
        <taxon>Micromonosporaceae</taxon>
        <taxon>Actinoplanes</taxon>
    </lineage>
</organism>
<dbReference type="Proteomes" id="UP000546162">
    <property type="component" value="Unassembled WGS sequence"/>
</dbReference>
<evidence type="ECO:0000256" key="2">
    <source>
        <dbReference type="RuleBase" id="RU000363"/>
    </source>
</evidence>
<name>A0A7W7H1Q6_9ACTN</name>
<dbReference type="GO" id="GO:0016491">
    <property type="term" value="F:oxidoreductase activity"/>
    <property type="evidence" value="ECO:0007669"/>
    <property type="project" value="UniProtKB-KW"/>
</dbReference>
<proteinExistence type="inferred from homology"/>
<accession>A0A7W7H1Q6</accession>
<dbReference type="PRINTS" id="PR00081">
    <property type="entry name" value="GDHRDH"/>
</dbReference>
<keyword evidence="4" id="KW-1185">Reference proteome</keyword>
<dbReference type="RefSeq" id="WP_185042602.1">
    <property type="nucleotide sequence ID" value="NZ_BAABFG010000005.1"/>
</dbReference>
<evidence type="ECO:0000313" key="3">
    <source>
        <dbReference type="EMBL" id="MBB4742199.1"/>
    </source>
</evidence>
<evidence type="ECO:0000256" key="1">
    <source>
        <dbReference type="ARBA" id="ARBA00023002"/>
    </source>
</evidence>
<dbReference type="PRINTS" id="PR00080">
    <property type="entry name" value="SDRFAMILY"/>
</dbReference>
<keyword evidence="1" id="KW-0560">Oxidoreductase</keyword>
<dbReference type="InterPro" id="IPR036291">
    <property type="entry name" value="NAD(P)-bd_dom_sf"/>
</dbReference>
<reference evidence="3 4" key="1">
    <citation type="submission" date="2020-08" db="EMBL/GenBank/DDBJ databases">
        <title>Sequencing the genomes of 1000 actinobacteria strains.</title>
        <authorList>
            <person name="Klenk H.-P."/>
        </authorList>
    </citation>
    <scope>NUCLEOTIDE SEQUENCE [LARGE SCALE GENOMIC DNA]</scope>
    <source>
        <strain evidence="3 4">DSM 45809</strain>
    </source>
</reference>
<dbReference type="PANTHER" id="PTHR43157:SF31">
    <property type="entry name" value="PHOSPHATIDYLINOSITOL-GLYCAN BIOSYNTHESIS CLASS F PROTEIN"/>
    <property type="match status" value="1"/>
</dbReference>
<dbReference type="PANTHER" id="PTHR43157">
    <property type="entry name" value="PHOSPHATIDYLINOSITOL-GLYCAN BIOSYNTHESIS CLASS F PROTEIN-RELATED"/>
    <property type="match status" value="1"/>
</dbReference>
<comment type="similarity">
    <text evidence="2">Belongs to the short-chain dehydrogenases/reductases (SDR) family.</text>
</comment>
<dbReference type="InterPro" id="IPR002347">
    <property type="entry name" value="SDR_fam"/>
</dbReference>
<dbReference type="EMBL" id="JACHNB010000001">
    <property type="protein sequence ID" value="MBB4742199.1"/>
    <property type="molecule type" value="Genomic_DNA"/>
</dbReference>
<gene>
    <name evidence="3" type="ORF">BJY16_005658</name>
</gene>
<dbReference type="AlphaFoldDB" id="A0A7W7H1Q6"/>
<protein>
    <submittedName>
        <fullName evidence="3">NAD(P)-dependent dehydrogenase (Short-subunit alcohol dehydrogenase family)</fullName>
    </submittedName>
</protein>
<dbReference type="Pfam" id="PF00106">
    <property type="entry name" value="adh_short"/>
    <property type="match status" value="1"/>
</dbReference>
<comment type="caution">
    <text evidence="3">The sequence shown here is derived from an EMBL/GenBank/DDBJ whole genome shotgun (WGS) entry which is preliminary data.</text>
</comment>
<dbReference type="SUPFAM" id="SSF51735">
    <property type="entry name" value="NAD(P)-binding Rossmann-fold domains"/>
    <property type="match status" value="1"/>
</dbReference>
<sequence>MSGVSEIRNDTKNRWTAAAVPDQTGRTVVITGGNTGIGFETAKVLAERGATVVLACRDLTKAGDAAGRIGASARGPVRIQHLDLASQASVRRAAAELRETYDKIDLLINNAGLMWPPFTLTEDGFESQFAINHLGHFALTGLVLDRILQTPGARVVTVSSLGHKQGPINFDDLQFARKYSKNGAYAQSKLANLMFAFELQRRLAASGSDAISVAAHPGGARTDLLKNMPSIPQKIAMWYAQPASSGALPTLRAAADPHVRGGDYFGPGVMFETRGHPKLVESNEASRDIAAQRRLWEISEGLTGVTYPI</sequence>
<dbReference type="CDD" id="cd05327">
    <property type="entry name" value="retinol-DH_like_SDR_c_like"/>
    <property type="match status" value="1"/>
</dbReference>
<dbReference type="NCBIfam" id="NF004846">
    <property type="entry name" value="PRK06197.1"/>
    <property type="match status" value="1"/>
</dbReference>
<dbReference type="Gene3D" id="3.40.50.720">
    <property type="entry name" value="NAD(P)-binding Rossmann-like Domain"/>
    <property type="match status" value="1"/>
</dbReference>
<evidence type="ECO:0000313" key="4">
    <source>
        <dbReference type="Proteomes" id="UP000546162"/>
    </source>
</evidence>